<protein>
    <submittedName>
        <fullName evidence="1">RxLR effector protein</fullName>
    </submittedName>
</protein>
<dbReference type="OrthoDB" id="116465at2759"/>
<gene>
    <name evidence="1" type="ORF">PHMEG_0002015</name>
</gene>
<evidence type="ECO:0000313" key="1">
    <source>
        <dbReference type="EMBL" id="OWZ23146.1"/>
    </source>
</evidence>
<sequence length="230" mass="25726">MAAESISVDEVFSLLKLKDEGINLFKSQKLETMDEYIKLFKLNDPQKVLYNALAKAYDGEYNTAILISGAMGNKPTSEGASRFQQIQFQRWISMNYDPTSVLSKVFKIHSNDLAAPTNNLRAQEKSIVAAYTSAYNKAMGIDKADDVLLSLTMNTIMTKAYSFVADLPSLLTNRILRVHNNPSEEERMIGAVATNVVAQIKAGALTAADFVKLRTWLYHQKSVHDVWTCF</sequence>
<evidence type="ECO:0000313" key="2">
    <source>
        <dbReference type="Proteomes" id="UP000198211"/>
    </source>
</evidence>
<dbReference type="EMBL" id="NBNE01000082">
    <property type="protein sequence ID" value="OWZ23146.1"/>
    <property type="molecule type" value="Genomic_DNA"/>
</dbReference>
<accession>A0A225WZP1</accession>
<proteinExistence type="predicted"/>
<keyword evidence="2" id="KW-1185">Reference proteome</keyword>
<name>A0A225WZP1_9STRA</name>
<organism evidence="1 2">
    <name type="scientific">Phytophthora megakarya</name>
    <dbReference type="NCBI Taxonomy" id="4795"/>
    <lineage>
        <taxon>Eukaryota</taxon>
        <taxon>Sar</taxon>
        <taxon>Stramenopiles</taxon>
        <taxon>Oomycota</taxon>
        <taxon>Peronosporomycetes</taxon>
        <taxon>Peronosporales</taxon>
        <taxon>Peronosporaceae</taxon>
        <taxon>Phytophthora</taxon>
    </lineage>
</organism>
<comment type="caution">
    <text evidence="1">The sequence shown here is derived from an EMBL/GenBank/DDBJ whole genome shotgun (WGS) entry which is preliminary data.</text>
</comment>
<dbReference type="Proteomes" id="UP000198211">
    <property type="component" value="Unassembled WGS sequence"/>
</dbReference>
<dbReference type="AlphaFoldDB" id="A0A225WZP1"/>
<reference evidence="2" key="1">
    <citation type="submission" date="2017-03" db="EMBL/GenBank/DDBJ databases">
        <title>Phytopthora megakarya and P. palmivora, two closely related causual agents of cacao black pod achieved similar genome size and gene model numbers by different mechanisms.</title>
        <authorList>
            <person name="Ali S."/>
            <person name="Shao J."/>
            <person name="Larry D.J."/>
            <person name="Kronmiller B."/>
            <person name="Shen D."/>
            <person name="Strem M.D."/>
            <person name="Melnick R.L."/>
            <person name="Guiltinan M.J."/>
            <person name="Tyler B.M."/>
            <person name="Meinhardt L.W."/>
            <person name="Bailey B.A."/>
        </authorList>
    </citation>
    <scope>NUCLEOTIDE SEQUENCE [LARGE SCALE GENOMIC DNA]</scope>
    <source>
        <strain evidence="2">zdho120</strain>
    </source>
</reference>